<keyword evidence="2" id="KW-1185">Reference proteome</keyword>
<organism evidence="1 2">
    <name type="scientific">Trichonephila clavipes</name>
    <name type="common">Golden silk orbweaver</name>
    <name type="synonym">Nephila clavipes</name>
    <dbReference type="NCBI Taxonomy" id="2585209"/>
    <lineage>
        <taxon>Eukaryota</taxon>
        <taxon>Metazoa</taxon>
        <taxon>Ecdysozoa</taxon>
        <taxon>Arthropoda</taxon>
        <taxon>Chelicerata</taxon>
        <taxon>Arachnida</taxon>
        <taxon>Araneae</taxon>
        <taxon>Araneomorphae</taxon>
        <taxon>Entelegynae</taxon>
        <taxon>Araneoidea</taxon>
        <taxon>Nephilidae</taxon>
        <taxon>Trichonephila</taxon>
    </lineage>
</organism>
<dbReference type="Proteomes" id="UP000887159">
    <property type="component" value="Unassembled WGS sequence"/>
</dbReference>
<dbReference type="AlphaFoldDB" id="A0A8X6SNT0"/>
<protein>
    <submittedName>
        <fullName evidence="1">Uncharacterized protein</fullName>
    </submittedName>
</protein>
<comment type="caution">
    <text evidence="1">The sequence shown here is derived from an EMBL/GenBank/DDBJ whole genome shotgun (WGS) entry which is preliminary data.</text>
</comment>
<reference evidence="1" key="1">
    <citation type="submission" date="2020-08" db="EMBL/GenBank/DDBJ databases">
        <title>Multicomponent nature underlies the extraordinary mechanical properties of spider dragline silk.</title>
        <authorList>
            <person name="Kono N."/>
            <person name="Nakamura H."/>
            <person name="Mori M."/>
            <person name="Yoshida Y."/>
            <person name="Ohtoshi R."/>
            <person name="Malay A.D."/>
            <person name="Moran D.A.P."/>
            <person name="Tomita M."/>
            <person name="Numata K."/>
            <person name="Arakawa K."/>
        </authorList>
    </citation>
    <scope>NUCLEOTIDE SEQUENCE</scope>
</reference>
<accession>A0A8X6SNT0</accession>
<name>A0A8X6SNT0_TRICX</name>
<gene>
    <name evidence="1" type="ORF">TNCV_2629571</name>
</gene>
<evidence type="ECO:0000313" key="1">
    <source>
        <dbReference type="EMBL" id="GFY10278.1"/>
    </source>
</evidence>
<proteinExistence type="predicted"/>
<dbReference type="EMBL" id="BMAU01021296">
    <property type="protein sequence ID" value="GFY10278.1"/>
    <property type="molecule type" value="Genomic_DNA"/>
</dbReference>
<evidence type="ECO:0000313" key="2">
    <source>
        <dbReference type="Proteomes" id="UP000887159"/>
    </source>
</evidence>
<sequence>MQQAISSKRGILKGFRGATLALAQTRVTFTSDLNIDLTKTHAAYASLEASSKTCNSEVELIIMHLDKVKVSISVQHFKVSVSKFQITPRTEVSPELLPTFLPATLLSKRRRLKHPFNMINFACSMKRPCSSVLNTPDTQLST</sequence>